<dbReference type="InterPro" id="IPR027417">
    <property type="entry name" value="P-loop_NTPase"/>
</dbReference>
<dbReference type="Gene3D" id="3.40.50.300">
    <property type="entry name" value="P-loop containing nucleotide triphosphate hydrolases"/>
    <property type="match status" value="1"/>
</dbReference>
<dbReference type="SUPFAM" id="SSF56300">
    <property type="entry name" value="Metallo-dependent phosphatases"/>
    <property type="match status" value="1"/>
</dbReference>
<reference evidence="3 4" key="1">
    <citation type="submission" date="2021-02" db="EMBL/GenBank/DDBJ databases">
        <title>Complete genome of Desulfoluna sp. strain ASN36.</title>
        <authorList>
            <person name="Takahashi A."/>
            <person name="Kojima H."/>
            <person name="Fukui M."/>
        </authorList>
    </citation>
    <scope>NUCLEOTIDE SEQUENCE [LARGE SCALE GENOMIC DNA]</scope>
    <source>
        <strain evidence="3 4">ASN36</strain>
    </source>
</reference>
<dbReference type="InterPro" id="IPR050535">
    <property type="entry name" value="DNA_Repair-Maintenance_Comp"/>
</dbReference>
<dbReference type="Gene3D" id="3.60.21.10">
    <property type="match status" value="1"/>
</dbReference>
<evidence type="ECO:0008006" key="5">
    <source>
        <dbReference type="Google" id="ProtNLM"/>
    </source>
</evidence>
<dbReference type="Pfam" id="PF00149">
    <property type="entry name" value="Metallophos"/>
    <property type="match status" value="1"/>
</dbReference>
<organism evidence="3 4">
    <name type="scientific">Desulfoluna limicola</name>
    <dbReference type="NCBI Taxonomy" id="2810562"/>
    <lineage>
        <taxon>Bacteria</taxon>
        <taxon>Pseudomonadati</taxon>
        <taxon>Thermodesulfobacteriota</taxon>
        <taxon>Desulfobacteria</taxon>
        <taxon>Desulfobacterales</taxon>
        <taxon>Desulfolunaceae</taxon>
        <taxon>Desulfoluna</taxon>
    </lineage>
</organism>
<dbReference type="PANTHER" id="PTHR30337">
    <property type="entry name" value="COMPONENT OF ATP-DEPENDENT DSDNA EXONUCLEASE"/>
    <property type="match status" value="1"/>
</dbReference>
<evidence type="ECO:0000259" key="1">
    <source>
        <dbReference type="Pfam" id="PF00149"/>
    </source>
</evidence>
<sequence length="1015" mass="118727">MRILHLSDLHYGKKYQHKIERMLPSFLDKLDQVNNCGKIDLIVFTGDLVWSVNRIEDFDEVNEMFIKPILERISLESIDFIICPGNHDMTNQTDLPAIKDYIDKFSNNSELDAFVETHDAQFDLSYNKSENYLKFIKDYYPKDNTQQLFHTFERNIKGRNIGIVSFHTAWRSFIGEDSGHLLIPLKTVYEASSLIKNNDLCISLMHHSLSDLKLFNKYEVEDVIYEKFHINFSGHYHKKKQEVVFTHDIGMLSISSMASMSGNDGSTIGFSIVDVDIDTFDISIDNYGYIYDDNVFVEKSTINHNIPMNKRKSQQIKILKSLKAFRHEILHEANSLLINYEEIGEKTFLDFFNNPVLKKESYYESIESQSKLPKIDMHELNASNFIVYGKDKFGKTSLLRRVQLYLIDSFIKNKTIPIYIDLNNINSIKNYNLHKEIIKIFHVSKSNALKLIEEYKFHILMDNFSETRTTHLEVLENIHTTIKNYLVTLTSEENQESYIGNGNICGTQFEKLFIHPVTRKRIRSHASCLLTDCDSEKTQEIIQKAISLFGQMNIPFNYWHLSLFVWIHKKESSISLSDNVEMLTLYVDKLLEREQIAKFDKDIDYELFKKLLGELSYNLISQYKDDNYSISYLELFSFITSFKERNIRFITDEQEIIDYLLDKGVLKKIRSVNRYTFRLNGVMEYFTAIYMVEHPEFTDRIIESDEYFLVFANEIEILAGLNRKNIDLLKKVHNKVDNALGELNGTYNQNPDIFLSEKIQDSNVLAKTIAGINVEKQIAIPLEQQDEIFDGIRPVQDFNEEVQVKEPIPLDKEYSLSQLDKHVFILARAFRGLSLIDDEQQMNLTFELIINSYINIGFEFFNEIEFITEKNEVAIEKRIINLLTSFIPIATQMMISEALLHKTLTRFIDKQIKNYEEDIENNQYKLMILYFMMLDTDLRKNQGFIDDIKDNISMLSLKNISIVKFMYLVLFKSNGDKSLEDKLKKAIVELQLTLNPKADKGQLIQTIERKLLSKP</sequence>
<evidence type="ECO:0000313" key="4">
    <source>
        <dbReference type="Proteomes" id="UP001320148"/>
    </source>
</evidence>
<feature type="domain" description="STAND NTPase 4 small alpha/beta" evidence="2">
    <location>
        <begin position="628"/>
        <end position="686"/>
    </location>
</feature>
<accession>A0ABN6EZ23</accession>
<dbReference type="Proteomes" id="UP001320148">
    <property type="component" value="Chromosome"/>
</dbReference>
<proteinExistence type="predicted"/>
<gene>
    <name evidence="3" type="ORF">DSLASN_05400</name>
</gene>
<dbReference type="Pfam" id="PF24406">
    <property type="entry name" value="nSTAND_NTPase4"/>
    <property type="match status" value="1"/>
</dbReference>
<protein>
    <recommendedName>
        <fullName evidence="5">Calcineurin-like phosphoesterase domain-containing protein</fullName>
    </recommendedName>
</protein>
<dbReference type="EMBL" id="AP024488">
    <property type="protein sequence ID" value="BCS94908.1"/>
    <property type="molecule type" value="Genomic_DNA"/>
</dbReference>
<dbReference type="InterPro" id="IPR004843">
    <property type="entry name" value="Calcineurin-like_PHP"/>
</dbReference>
<dbReference type="RefSeq" id="WP_236891208.1">
    <property type="nucleotide sequence ID" value="NZ_AP024488.1"/>
</dbReference>
<dbReference type="InterPro" id="IPR029052">
    <property type="entry name" value="Metallo-depent_PP-like"/>
</dbReference>
<dbReference type="InterPro" id="IPR057123">
    <property type="entry name" value="STAND_NTPase4_dom"/>
</dbReference>
<evidence type="ECO:0000259" key="2">
    <source>
        <dbReference type="Pfam" id="PF24406"/>
    </source>
</evidence>
<keyword evidence="4" id="KW-1185">Reference proteome</keyword>
<evidence type="ECO:0000313" key="3">
    <source>
        <dbReference type="EMBL" id="BCS94908.1"/>
    </source>
</evidence>
<name>A0ABN6EZ23_9BACT</name>
<feature type="domain" description="Calcineurin-like phosphoesterase" evidence="1">
    <location>
        <begin position="1"/>
        <end position="176"/>
    </location>
</feature>